<keyword evidence="8" id="KW-1185">Reference proteome</keyword>
<feature type="binding site" evidence="7">
    <location>
        <position position="174"/>
    </location>
    <ligand>
        <name>Zn(2+)</name>
        <dbReference type="ChEBI" id="CHEBI:29105"/>
    </ligand>
</feature>
<comment type="pathway">
    <text evidence="7">Cofactor biosynthesis; ubiquinone biosynthesis.</text>
</comment>
<keyword evidence="4 7" id="KW-0496">Mitochondrion</keyword>
<feature type="binding site" evidence="7">
    <location>
        <position position="173"/>
    </location>
    <ligand>
        <name>Zn(2+)</name>
        <dbReference type="ChEBI" id="CHEBI:29105"/>
    </ligand>
</feature>
<dbReference type="PANTHER" id="PTHR12922">
    <property type="entry name" value="UBIQUINONE BIOSYNTHESIS PROTEIN"/>
    <property type="match status" value="1"/>
</dbReference>
<dbReference type="CTD" id="51117"/>
<dbReference type="HAMAP" id="MF_03111">
    <property type="entry name" value="Coq4"/>
    <property type="match status" value="1"/>
</dbReference>
<evidence type="ECO:0000256" key="5">
    <source>
        <dbReference type="ARBA" id="ARBA00023136"/>
    </source>
</evidence>
<keyword evidence="2 7" id="KW-0999">Mitochondrion inner membrane</keyword>
<evidence type="ECO:0000256" key="7">
    <source>
        <dbReference type="HAMAP-Rule" id="MF_03111"/>
    </source>
</evidence>
<comment type="catalytic activity">
    <reaction evidence="7">
        <text>a 4-hydroxy-3-methoxy-5-(all-trans-polyprenyl)benzoate + H(+) = a 2-methoxy-6-(all-trans-polyprenyl)phenol + CO2</text>
        <dbReference type="Rhea" id="RHEA:81179"/>
        <dbReference type="Rhea" id="RHEA-COMP:9551"/>
        <dbReference type="Rhea" id="RHEA-COMP:10931"/>
        <dbReference type="ChEBI" id="CHEBI:15378"/>
        <dbReference type="ChEBI" id="CHEBI:16526"/>
        <dbReference type="ChEBI" id="CHEBI:62731"/>
        <dbReference type="ChEBI" id="CHEBI:84443"/>
        <dbReference type="EC" id="4.1.1.130"/>
    </reaction>
</comment>
<sequence>MAVRLKSVITIPIHRMARFPYYKSNLYPCTEKLLRCISSTPRELQGAPLKPVLLNGFQRTLLSIGAAAMAVTDPTRHDMVATLGETTGHKALVRIHQKMLQDEEGRLVLQDKPRISSSTVNLPALRSLPEGTLGKCYTNFLDNNKVTPDSRCTVLFIEDVELRYVMQRYREVHDLFHSLLGMPTNMLGEVAVKWVEALQTGLPMCAGAAIFGPIRFKPKQRSKYATQYLPWAVKVGSESKPLMNIYYEKRWEQQVEDLRRELNISPFMI</sequence>
<keyword evidence="1 7" id="KW-0831">Ubiquinone biosynthesis</keyword>
<feature type="binding site" evidence="7">
    <location>
        <position position="189"/>
    </location>
    <ligand>
        <name>Zn(2+)</name>
        <dbReference type="ChEBI" id="CHEBI:29105"/>
    </ligand>
</feature>
<keyword evidence="3 7" id="KW-0862">Zinc</keyword>
<evidence type="ECO:0000256" key="2">
    <source>
        <dbReference type="ARBA" id="ARBA00022792"/>
    </source>
</evidence>
<dbReference type="KEGG" id="hazt:108677524"/>
<dbReference type="OrthoDB" id="4249at2759"/>
<dbReference type="GO" id="GO:0008270">
    <property type="term" value="F:zinc ion binding"/>
    <property type="evidence" value="ECO:0007669"/>
    <property type="project" value="UniProtKB-UniRule"/>
</dbReference>
<comment type="function">
    <text evidence="7">Lyase that catalyzes the C1-decarboxylation of 4-hydroxy-3-methoxy-5-(all-trans-polyprenyl)benzoic acid into 2-methoxy-6-(all-trans-polyprenyl)phenol during ubiquinone biosynthesis.</text>
</comment>
<keyword evidence="6 7" id="KW-0456">Lyase</keyword>
<evidence type="ECO:0000313" key="8">
    <source>
        <dbReference type="Proteomes" id="UP000694843"/>
    </source>
</evidence>
<comment type="cofactor">
    <cofactor evidence="7">
        <name>Zn(2+)</name>
        <dbReference type="ChEBI" id="CHEBI:29105"/>
    </cofactor>
</comment>
<feature type="binding site" evidence="7">
    <location>
        <position position="177"/>
    </location>
    <ligand>
        <name>Zn(2+)</name>
        <dbReference type="ChEBI" id="CHEBI:29105"/>
    </ligand>
</feature>
<reference evidence="9" key="1">
    <citation type="submission" date="2025-08" db="UniProtKB">
        <authorList>
            <consortium name="RefSeq"/>
        </authorList>
    </citation>
    <scope>IDENTIFICATION</scope>
    <source>
        <tissue evidence="9">Whole organism</tissue>
    </source>
</reference>
<dbReference type="RefSeq" id="XP_018021242.1">
    <property type="nucleotide sequence ID" value="XM_018165753.2"/>
</dbReference>
<dbReference type="OMA" id="YYERHFH"/>
<dbReference type="UniPathway" id="UPA00232"/>
<dbReference type="Proteomes" id="UP000694843">
    <property type="component" value="Unplaced"/>
</dbReference>
<gene>
    <name evidence="9" type="primary">LOC108677524</name>
</gene>
<dbReference type="EC" id="4.1.1.130" evidence="7"/>
<keyword evidence="5 7" id="KW-0472">Membrane</keyword>
<protein>
    <recommendedName>
        <fullName evidence="7">Ubiquinone biosynthesis protein COQ4 homolog, mitochondrial</fullName>
    </recommendedName>
    <alternativeName>
        <fullName evidence="7">4-hydroxy-3-methoxy-5-polyprenylbenzoate decarboxylase</fullName>
        <ecNumber evidence="7">4.1.1.130</ecNumber>
    </alternativeName>
    <alternativeName>
        <fullName evidence="7">Coenzyme Q biosynthesis protein 4 homolog</fullName>
    </alternativeName>
</protein>
<dbReference type="PANTHER" id="PTHR12922:SF7">
    <property type="entry name" value="UBIQUINONE BIOSYNTHESIS PROTEIN COQ4 HOMOLOG, MITOCHONDRIAL"/>
    <property type="match status" value="1"/>
</dbReference>
<comment type="similarity">
    <text evidence="7">Belongs to the COQ4 family.</text>
</comment>
<evidence type="ECO:0000313" key="9">
    <source>
        <dbReference type="RefSeq" id="XP_018021242.1"/>
    </source>
</evidence>
<dbReference type="InterPro" id="IPR007715">
    <property type="entry name" value="Coq4"/>
</dbReference>
<dbReference type="Pfam" id="PF05019">
    <property type="entry name" value="Coq4"/>
    <property type="match status" value="1"/>
</dbReference>
<evidence type="ECO:0000256" key="3">
    <source>
        <dbReference type="ARBA" id="ARBA00022833"/>
    </source>
</evidence>
<accession>A0A8B7P5N5</accession>
<comment type="subunit">
    <text evidence="7">Component of a multi-subunit COQ enzyme complex.</text>
</comment>
<dbReference type="InterPro" id="IPR027540">
    <property type="entry name" value="Coq4_euk"/>
</dbReference>
<evidence type="ECO:0000256" key="4">
    <source>
        <dbReference type="ARBA" id="ARBA00023128"/>
    </source>
</evidence>
<dbReference type="GeneID" id="108677524"/>
<dbReference type="GO" id="GO:0120539">
    <property type="term" value="F:4-hydroxy-3-methoxy-5-polyprenylbenzoate decarboxylase activity"/>
    <property type="evidence" value="ECO:0007669"/>
    <property type="project" value="UniProtKB-EC"/>
</dbReference>
<evidence type="ECO:0000256" key="6">
    <source>
        <dbReference type="ARBA" id="ARBA00023239"/>
    </source>
</evidence>
<proteinExistence type="inferred from homology"/>
<dbReference type="GO" id="GO:0031314">
    <property type="term" value="C:extrinsic component of mitochondrial inner membrane"/>
    <property type="evidence" value="ECO:0007669"/>
    <property type="project" value="UniProtKB-UniRule"/>
</dbReference>
<keyword evidence="7" id="KW-0479">Metal-binding</keyword>
<evidence type="ECO:0000256" key="1">
    <source>
        <dbReference type="ARBA" id="ARBA00022688"/>
    </source>
</evidence>
<dbReference type="AlphaFoldDB" id="A0A8B7P5N5"/>
<comment type="subcellular location">
    <subcellularLocation>
        <location evidence="7">Mitochondrion inner membrane</location>
        <topology evidence="7">Peripheral membrane protein</topology>
        <orientation evidence="7">Matrix side</orientation>
    </subcellularLocation>
</comment>
<name>A0A8B7P5N5_HYAAZ</name>
<organism evidence="8 9">
    <name type="scientific">Hyalella azteca</name>
    <name type="common">Amphipod</name>
    <dbReference type="NCBI Taxonomy" id="294128"/>
    <lineage>
        <taxon>Eukaryota</taxon>
        <taxon>Metazoa</taxon>
        <taxon>Ecdysozoa</taxon>
        <taxon>Arthropoda</taxon>
        <taxon>Crustacea</taxon>
        <taxon>Multicrustacea</taxon>
        <taxon>Malacostraca</taxon>
        <taxon>Eumalacostraca</taxon>
        <taxon>Peracarida</taxon>
        <taxon>Amphipoda</taxon>
        <taxon>Senticaudata</taxon>
        <taxon>Talitrida</taxon>
        <taxon>Talitroidea</taxon>
        <taxon>Hyalellidae</taxon>
        <taxon>Hyalella</taxon>
    </lineage>
</organism>